<feature type="transmembrane region" description="Helical" evidence="1">
    <location>
        <begin position="57"/>
        <end position="78"/>
    </location>
</feature>
<name>A0A172UMH3_9MYCO</name>
<gene>
    <name evidence="2" type="ORF">A7U43_14275</name>
</gene>
<dbReference type="OrthoDB" id="4731010at2"/>
<dbReference type="EMBL" id="CP015596">
    <property type="protein sequence ID" value="ANE80322.1"/>
    <property type="molecule type" value="Genomic_DNA"/>
</dbReference>
<dbReference type="STRING" id="1682113.A7U43_14275"/>
<evidence type="ECO:0000313" key="3">
    <source>
        <dbReference type="Proteomes" id="UP000077143"/>
    </source>
</evidence>
<keyword evidence="3" id="KW-1185">Reference proteome</keyword>
<organism evidence="2 3">
    <name type="scientific">Mycobacterium adipatum</name>
    <dbReference type="NCBI Taxonomy" id="1682113"/>
    <lineage>
        <taxon>Bacteria</taxon>
        <taxon>Bacillati</taxon>
        <taxon>Actinomycetota</taxon>
        <taxon>Actinomycetes</taxon>
        <taxon>Mycobacteriales</taxon>
        <taxon>Mycobacteriaceae</taxon>
        <taxon>Mycobacterium</taxon>
    </lineage>
</organism>
<proteinExistence type="predicted"/>
<accession>A0A172UMH3</accession>
<reference evidence="2 3" key="1">
    <citation type="submission" date="2016-05" db="EMBL/GenBank/DDBJ databases">
        <title>Complete genome sequence of a phthalic acid esters degrading Mycobacterium sp. YC-RL4.</title>
        <authorList>
            <person name="Ren L."/>
            <person name="Fan S."/>
            <person name="Ruth N."/>
            <person name="Jia Y."/>
            <person name="Wang J."/>
            <person name="Qiao C."/>
        </authorList>
    </citation>
    <scope>NUCLEOTIDE SEQUENCE [LARGE SCALE GENOMIC DNA]</scope>
    <source>
        <strain evidence="2 3">YC-RL4</strain>
    </source>
</reference>
<dbReference type="Proteomes" id="UP000077143">
    <property type="component" value="Chromosome"/>
</dbReference>
<evidence type="ECO:0000313" key="2">
    <source>
        <dbReference type="EMBL" id="ANE80322.1"/>
    </source>
</evidence>
<dbReference type="AlphaFoldDB" id="A0A172UMH3"/>
<keyword evidence="1" id="KW-0472">Membrane</keyword>
<evidence type="ECO:0000256" key="1">
    <source>
        <dbReference type="SAM" id="Phobius"/>
    </source>
</evidence>
<keyword evidence="1" id="KW-1133">Transmembrane helix</keyword>
<evidence type="ECO:0008006" key="4">
    <source>
        <dbReference type="Google" id="ProtNLM"/>
    </source>
</evidence>
<dbReference type="KEGG" id="madi:A7U43_14275"/>
<sequence>MRPGLRMTDRLITFVVAVVLLTGAGWIIGYGLDSAFARQAAARIDVAALGRAPEWPWWSAALGIGGVIAVLIGGWLVLLHLRPRSVRAVDTEHAGAVDLTRIADAAAGDIGRHPGVQSAKASTRIAGGSPTVRITVGVAPTTSEAQLRRFARHCADDVRRAADADVEFQLLVHPVSADKVRPRVT</sequence>
<feature type="transmembrane region" description="Helical" evidence="1">
    <location>
        <begin position="12"/>
        <end position="32"/>
    </location>
</feature>
<keyword evidence="1" id="KW-0812">Transmembrane</keyword>
<protein>
    <recommendedName>
        <fullName evidence="4">Alkaline shock response membrane anchor protein AmaP</fullName>
    </recommendedName>
</protein>